<dbReference type="EMBL" id="LR593887">
    <property type="protein sequence ID" value="VTS02473.1"/>
    <property type="molecule type" value="Genomic_DNA"/>
</dbReference>
<gene>
    <name evidence="2" type="ORF">GMBLW1_11650</name>
</gene>
<evidence type="ECO:0000313" key="3">
    <source>
        <dbReference type="Proteomes" id="UP000464378"/>
    </source>
</evidence>
<dbReference type="RefSeq" id="WP_162657930.1">
    <property type="nucleotide sequence ID" value="NZ_LR593887.1"/>
</dbReference>
<reference evidence="2" key="1">
    <citation type="submission" date="2019-04" db="EMBL/GenBank/DDBJ databases">
        <authorList>
            <consortium name="Science for Life Laboratories"/>
        </authorList>
    </citation>
    <scope>NUCLEOTIDE SEQUENCE</scope>
    <source>
        <strain evidence="2">MBLW1</strain>
    </source>
</reference>
<evidence type="ECO:0000313" key="2">
    <source>
        <dbReference type="EMBL" id="VIP02795.1"/>
    </source>
</evidence>
<protein>
    <submittedName>
        <fullName evidence="2">: CcoS</fullName>
    </submittedName>
</protein>
<keyword evidence="1" id="KW-0812">Transmembrane</keyword>
<dbReference type="EMBL" id="LR586016">
    <property type="protein sequence ID" value="VIP02795.1"/>
    <property type="molecule type" value="Genomic_DNA"/>
</dbReference>
<evidence type="ECO:0000256" key="1">
    <source>
        <dbReference type="SAM" id="Phobius"/>
    </source>
</evidence>
<dbReference type="InterPro" id="IPR004714">
    <property type="entry name" value="Cyt_oxidase_maturation_cbb3"/>
</dbReference>
<keyword evidence="1" id="KW-0472">Membrane</keyword>
<name>A0A6C2YP15_9BACT</name>
<keyword evidence="1" id="KW-1133">Transmembrane helix</keyword>
<organism evidence="2">
    <name type="scientific">Tuwongella immobilis</name>
    <dbReference type="NCBI Taxonomy" id="692036"/>
    <lineage>
        <taxon>Bacteria</taxon>
        <taxon>Pseudomonadati</taxon>
        <taxon>Planctomycetota</taxon>
        <taxon>Planctomycetia</taxon>
        <taxon>Gemmatales</taxon>
        <taxon>Gemmataceae</taxon>
        <taxon>Tuwongella</taxon>
    </lineage>
</organism>
<dbReference type="Proteomes" id="UP000464378">
    <property type="component" value="Chromosome"/>
</dbReference>
<dbReference type="AlphaFoldDB" id="A0A6C2YP15"/>
<accession>A0A6C2YP15</accession>
<dbReference type="Pfam" id="PF03597">
    <property type="entry name" value="FixS"/>
    <property type="match status" value="1"/>
</dbReference>
<dbReference type="InParanoid" id="A0A6C2YP15"/>
<feature type="transmembrane region" description="Helical" evidence="1">
    <location>
        <begin position="6"/>
        <end position="30"/>
    </location>
</feature>
<keyword evidence="3" id="KW-1185">Reference proteome</keyword>
<sequence>MSYDTIVMITLLGSGVFFGGAAIWALAWAVRVGEFENFHRGANSIFDADEPVGQPTDDTLPR</sequence>
<proteinExistence type="predicted"/>
<dbReference type="KEGG" id="tim:GMBLW1_11650"/>